<dbReference type="InterPro" id="IPR001715">
    <property type="entry name" value="CH_dom"/>
</dbReference>
<sequence length="803" mass="93000">MSTSDDSQESFEADQSIISTGSDTQKWILIQEKTFFRWANMKLEGGEYDKIDSLDDLISGISLLNLINVLTQQKITPVYVKPKTKFQQIENLTRALDFIRNHEKLHLYNIGPEDIIDGNIKLILGLLWTLILKYSLQDGSKTDEKADDSSGKKEILLRWAQIATAEHKDEVKIQNFTTSWTDGLAFAALLDKYRPDLINYDKAKSDFPNATDLTEEVIKQAETAGINRLIDAEDFVNTKPDEKSIMAYVSIWYEKFHVGEILKLTDHNVKELEKRKSQMDLTKQIADLAQEKEDKNEIKTAKDVLRVRLETFIAVVGNIVAMKNRLLARMESLIVKMANWMAQLSFTSDEFRNLEDVLRFRTLVIRYRTSEKMKIFKELNLLISEKLKLNMCLRDYKLQTFEEPQEKSIKKAEKLMKQLNSFEIEAQKFVHEYIESHTDQMRTTFHKNASSIQLGLNLIESELSEPHTNTQEQLNCLTEVMNDLKSLELMTQRLDTYEGKIKSFFARIDKSYDSIDSDLKISKFKAKTTFFHDMVVDRLQFIDREIQKKEKVLRILKKPHAMKENVPPTLKQKTILKGQAVGDKKQNAEGEEADPKEMDGLALERYVFNKFDRGNKTYLNKAEFKEAFGYLYPKMGDSQLGELFEIIYDSSHEILRGVRFDDFAKVLRSTGYKGEEDDNEEEPSDDESELSSSNAPNSVKDEELVNMAGQFYLKTFEESSSYKEYITITDLKKLNLDERLRSRINEIFVRTGEEEESSDSKYNYPEFFKRPENSMLYEDSNSASSPDTNPVDLDNILSELHDA</sequence>
<dbReference type="Proteomes" id="UP000478008">
    <property type="component" value="Unassembled WGS sequence"/>
</dbReference>
<feature type="region of interest" description="Disordered" evidence="3">
    <location>
        <begin position="671"/>
        <end position="699"/>
    </location>
</feature>
<keyword evidence="2" id="KW-0009">Actin-binding</keyword>
<evidence type="ECO:0000313" key="4">
    <source>
        <dbReference type="EMBL" id="VUG18994.1"/>
    </source>
</evidence>
<gene>
    <name evidence="4" type="ORF">DEBR0S4_07800G</name>
</gene>
<keyword evidence="5" id="KW-1185">Reference proteome</keyword>
<feature type="region of interest" description="Disordered" evidence="3">
    <location>
        <begin position="773"/>
        <end position="803"/>
    </location>
</feature>
<proteinExistence type="predicted"/>
<dbReference type="Pfam" id="PF00307">
    <property type="entry name" value="CH"/>
    <property type="match status" value="2"/>
</dbReference>
<organism evidence="4 5">
    <name type="scientific">Dekkera bruxellensis</name>
    <name type="common">Brettanomyces custersii</name>
    <dbReference type="NCBI Taxonomy" id="5007"/>
    <lineage>
        <taxon>Eukaryota</taxon>
        <taxon>Fungi</taxon>
        <taxon>Dikarya</taxon>
        <taxon>Ascomycota</taxon>
        <taxon>Saccharomycotina</taxon>
        <taxon>Pichiomycetes</taxon>
        <taxon>Pichiales</taxon>
        <taxon>Pichiaceae</taxon>
        <taxon>Brettanomyces</taxon>
    </lineage>
</organism>
<feature type="compositionally biased region" description="Acidic residues" evidence="3">
    <location>
        <begin position="675"/>
        <end position="689"/>
    </location>
</feature>
<dbReference type="EMBL" id="CABFWN010000004">
    <property type="protein sequence ID" value="VUG18994.1"/>
    <property type="molecule type" value="Genomic_DNA"/>
</dbReference>
<keyword evidence="1" id="KW-0677">Repeat</keyword>
<dbReference type="InterPro" id="IPR036872">
    <property type="entry name" value="CH_dom_sf"/>
</dbReference>
<protein>
    <submittedName>
        <fullName evidence="4">DEBR0S4_07800g1_1</fullName>
    </submittedName>
</protein>
<feature type="compositionally biased region" description="Polar residues" evidence="3">
    <location>
        <begin position="779"/>
        <end position="788"/>
    </location>
</feature>
<reference evidence="4 5" key="1">
    <citation type="submission" date="2019-07" db="EMBL/GenBank/DDBJ databases">
        <authorList>
            <person name="Friedrich A."/>
            <person name="Schacherer J."/>
        </authorList>
    </citation>
    <scope>NUCLEOTIDE SEQUENCE [LARGE SCALE GENOMIC DNA]</scope>
</reference>
<dbReference type="SUPFAM" id="SSF47473">
    <property type="entry name" value="EF-hand"/>
    <property type="match status" value="1"/>
</dbReference>
<dbReference type="Gene3D" id="1.10.418.10">
    <property type="entry name" value="Calponin-like domain"/>
    <property type="match status" value="2"/>
</dbReference>
<dbReference type="GO" id="GO:0003779">
    <property type="term" value="F:actin binding"/>
    <property type="evidence" value="ECO:0007669"/>
    <property type="project" value="UniProtKB-KW"/>
</dbReference>
<dbReference type="GO" id="GO:0007010">
    <property type="term" value="P:cytoskeleton organization"/>
    <property type="evidence" value="ECO:0007669"/>
    <property type="project" value="UniProtKB-ARBA"/>
</dbReference>
<accession>A0A7D9CYQ5</accession>
<dbReference type="PROSITE" id="PS00020">
    <property type="entry name" value="ACTININ_2"/>
    <property type="match status" value="1"/>
</dbReference>
<dbReference type="PANTHER" id="PTHR11915">
    <property type="entry name" value="SPECTRIN/FILAMIN RELATED CYTOSKELETAL PROTEIN"/>
    <property type="match status" value="1"/>
</dbReference>
<evidence type="ECO:0000313" key="5">
    <source>
        <dbReference type="Proteomes" id="UP000478008"/>
    </source>
</evidence>
<name>A0A7D9CYQ5_DEKBR</name>
<dbReference type="PROSITE" id="PS50021">
    <property type="entry name" value="CH"/>
    <property type="match status" value="2"/>
</dbReference>
<evidence type="ECO:0000256" key="3">
    <source>
        <dbReference type="SAM" id="MobiDB-lite"/>
    </source>
</evidence>
<dbReference type="InterPro" id="IPR011992">
    <property type="entry name" value="EF-hand-dom_pair"/>
</dbReference>
<dbReference type="AlphaFoldDB" id="A0A7D9CYQ5"/>
<evidence type="ECO:0000256" key="2">
    <source>
        <dbReference type="ARBA" id="ARBA00023203"/>
    </source>
</evidence>
<dbReference type="SMART" id="SM00033">
    <property type="entry name" value="CH"/>
    <property type="match status" value="2"/>
</dbReference>
<dbReference type="SUPFAM" id="SSF47576">
    <property type="entry name" value="Calponin-homology domain, CH-domain"/>
    <property type="match status" value="1"/>
</dbReference>
<dbReference type="InterPro" id="IPR001589">
    <property type="entry name" value="Actinin_actin-bd_CS"/>
</dbReference>
<dbReference type="PROSITE" id="PS00019">
    <property type="entry name" value="ACTININ_1"/>
    <property type="match status" value="1"/>
</dbReference>
<evidence type="ECO:0000256" key="1">
    <source>
        <dbReference type="ARBA" id="ARBA00022737"/>
    </source>
</evidence>